<proteinExistence type="predicted"/>
<dbReference type="EMBL" id="JAPWTK010000313">
    <property type="protein sequence ID" value="KAJ8942800.1"/>
    <property type="molecule type" value="Genomic_DNA"/>
</dbReference>
<evidence type="ECO:0000313" key="1">
    <source>
        <dbReference type="EMBL" id="KAJ8942800.1"/>
    </source>
</evidence>
<keyword evidence="2" id="KW-1185">Reference proteome</keyword>
<reference evidence="1" key="1">
    <citation type="journal article" date="2023" name="Insect Mol. Biol.">
        <title>Genome sequencing provides insights into the evolution of gene families encoding plant cell wall-degrading enzymes in longhorned beetles.</title>
        <authorList>
            <person name="Shin N.R."/>
            <person name="Okamura Y."/>
            <person name="Kirsch R."/>
            <person name="Pauchet Y."/>
        </authorList>
    </citation>
    <scope>NUCLEOTIDE SEQUENCE</scope>
    <source>
        <strain evidence="1">AMC_N1</strain>
    </source>
</reference>
<gene>
    <name evidence="1" type="ORF">NQ318_013015</name>
</gene>
<comment type="caution">
    <text evidence="1">The sequence shown here is derived from an EMBL/GenBank/DDBJ whole genome shotgun (WGS) entry which is preliminary data.</text>
</comment>
<sequence>MRCSSLLGQHGLHASSFLWGRLKSLVYAETPEKIEQTYGLWVRQEIFVLIPRLLVDQLLEDFIDGRSEFVTLAMDDKLKNPICSQSVYT</sequence>
<dbReference type="AlphaFoldDB" id="A0AAV8XWZ7"/>
<name>A0AAV8XWZ7_9CUCU</name>
<accession>A0AAV8XWZ7</accession>
<protein>
    <submittedName>
        <fullName evidence="1">Uncharacterized protein</fullName>
    </submittedName>
</protein>
<dbReference type="Proteomes" id="UP001162162">
    <property type="component" value="Unassembled WGS sequence"/>
</dbReference>
<organism evidence="1 2">
    <name type="scientific">Aromia moschata</name>
    <dbReference type="NCBI Taxonomy" id="1265417"/>
    <lineage>
        <taxon>Eukaryota</taxon>
        <taxon>Metazoa</taxon>
        <taxon>Ecdysozoa</taxon>
        <taxon>Arthropoda</taxon>
        <taxon>Hexapoda</taxon>
        <taxon>Insecta</taxon>
        <taxon>Pterygota</taxon>
        <taxon>Neoptera</taxon>
        <taxon>Endopterygota</taxon>
        <taxon>Coleoptera</taxon>
        <taxon>Polyphaga</taxon>
        <taxon>Cucujiformia</taxon>
        <taxon>Chrysomeloidea</taxon>
        <taxon>Cerambycidae</taxon>
        <taxon>Cerambycinae</taxon>
        <taxon>Callichromatini</taxon>
        <taxon>Aromia</taxon>
    </lineage>
</organism>
<evidence type="ECO:0000313" key="2">
    <source>
        <dbReference type="Proteomes" id="UP001162162"/>
    </source>
</evidence>